<evidence type="ECO:0000256" key="3">
    <source>
        <dbReference type="ARBA" id="ARBA00022519"/>
    </source>
</evidence>
<dbReference type="GeneID" id="303113831"/>
<feature type="transmembrane region" description="Helical" evidence="8">
    <location>
        <begin position="119"/>
        <end position="142"/>
    </location>
</feature>
<protein>
    <submittedName>
        <fullName evidence="10">Threonine/serine exporter</fullName>
    </submittedName>
</protein>
<proteinExistence type="inferred from homology"/>
<name>A0A6L5Y205_9FIRM</name>
<dbReference type="AlphaFoldDB" id="A0A6L5Y205"/>
<keyword evidence="4 8" id="KW-0812">Transmembrane</keyword>
<dbReference type="InterPro" id="IPR024528">
    <property type="entry name" value="ThrE_2"/>
</dbReference>
<evidence type="ECO:0000256" key="5">
    <source>
        <dbReference type="ARBA" id="ARBA00022989"/>
    </source>
</evidence>
<feature type="transmembrane region" description="Helical" evidence="8">
    <location>
        <begin position="6"/>
        <end position="24"/>
    </location>
</feature>
<evidence type="ECO:0000256" key="7">
    <source>
        <dbReference type="ARBA" id="ARBA00034125"/>
    </source>
</evidence>
<gene>
    <name evidence="10" type="ORF">FYJ64_00705</name>
</gene>
<dbReference type="RefSeq" id="WP_154573333.1">
    <property type="nucleotide sequence ID" value="NZ_JAQXGS010000035.1"/>
</dbReference>
<evidence type="ECO:0000259" key="9">
    <source>
        <dbReference type="Pfam" id="PF12821"/>
    </source>
</evidence>
<keyword evidence="11" id="KW-1185">Reference proteome</keyword>
<comment type="similarity">
    <text evidence="7">Belongs to the ThrE exporter (TC 2.A.79) family.</text>
</comment>
<dbReference type="PANTHER" id="PTHR34390">
    <property type="entry name" value="UPF0442 PROTEIN YJJB-RELATED"/>
    <property type="match status" value="1"/>
</dbReference>
<evidence type="ECO:0000256" key="6">
    <source>
        <dbReference type="ARBA" id="ARBA00023136"/>
    </source>
</evidence>
<reference evidence="10 11" key="1">
    <citation type="submission" date="2019-08" db="EMBL/GenBank/DDBJ databases">
        <title>In-depth cultivation of the pig gut microbiome towards novel bacterial diversity and tailored functional studies.</title>
        <authorList>
            <person name="Wylensek D."/>
            <person name="Hitch T.C.A."/>
            <person name="Clavel T."/>
        </authorList>
    </citation>
    <scope>NUCLEOTIDE SEQUENCE [LARGE SCALE GENOMIC DNA]</scope>
    <source>
        <strain evidence="10 11">WCA-MUC-591-APC-3H</strain>
    </source>
</reference>
<evidence type="ECO:0000256" key="8">
    <source>
        <dbReference type="SAM" id="Phobius"/>
    </source>
</evidence>
<evidence type="ECO:0000256" key="1">
    <source>
        <dbReference type="ARBA" id="ARBA00004651"/>
    </source>
</evidence>
<evidence type="ECO:0000256" key="4">
    <source>
        <dbReference type="ARBA" id="ARBA00022692"/>
    </source>
</evidence>
<feature type="transmembrane region" description="Helical" evidence="8">
    <location>
        <begin position="81"/>
        <end position="99"/>
    </location>
</feature>
<sequence>MNSTNELIQIGAAFIGSIGFAVMLKIRGKQILYAGIGGLLTWCVFLAAYDALGTYFWSNFIASIFVALYAEVMARVNKAPATIFLTAAAVPLIPGRNLYNMMYGIVRQHYHMAQTNGVTALVVALAIGLGFVVVAVLMKYVYRLSCFARKR</sequence>
<dbReference type="GO" id="GO:0005886">
    <property type="term" value="C:plasma membrane"/>
    <property type="evidence" value="ECO:0007669"/>
    <property type="project" value="UniProtKB-SubCell"/>
</dbReference>
<evidence type="ECO:0000313" key="11">
    <source>
        <dbReference type="Proteomes" id="UP000474676"/>
    </source>
</evidence>
<dbReference type="Pfam" id="PF12821">
    <property type="entry name" value="ThrE_2"/>
    <property type="match status" value="1"/>
</dbReference>
<keyword evidence="6 8" id="KW-0472">Membrane</keyword>
<evidence type="ECO:0000313" key="10">
    <source>
        <dbReference type="EMBL" id="MST50850.1"/>
    </source>
</evidence>
<feature type="transmembrane region" description="Helical" evidence="8">
    <location>
        <begin position="31"/>
        <end position="49"/>
    </location>
</feature>
<keyword evidence="5 8" id="KW-1133">Transmembrane helix</keyword>
<comment type="subcellular location">
    <subcellularLocation>
        <location evidence="1">Cell membrane</location>
        <topology evidence="1">Multi-pass membrane protein</topology>
    </subcellularLocation>
</comment>
<feature type="transmembrane region" description="Helical" evidence="8">
    <location>
        <begin position="55"/>
        <end position="74"/>
    </location>
</feature>
<dbReference type="Proteomes" id="UP000474676">
    <property type="component" value="Unassembled WGS sequence"/>
</dbReference>
<organism evidence="10 11">
    <name type="scientific">Hornefia butyriciproducens</name>
    <dbReference type="NCBI Taxonomy" id="2652293"/>
    <lineage>
        <taxon>Bacteria</taxon>
        <taxon>Bacillati</taxon>
        <taxon>Bacillota</taxon>
        <taxon>Clostridia</taxon>
        <taxon>Peptostreptococcales</taxon>
        <taxon>Anaerovoracaceae</taxon>
        <taxon>Hornefia</taxon>
    </lineage>
</organism>
<dbReference type="InterPro" id="IPR050539">
    <property type="entry name" value="ThrE_Dicarb/AminoAcid_Exp"/>
</dbReference>
<feature type="domain" description="Threonine/Serine exporter ThrE" evidence="9">
    <location>
        <begin position="11"/>
        <end position="136"/>
    </location>
</feature>
<dbReference type="GO" id="GO:0015744">
    <property type="term" value="P:succinate transport"/>
    <property type="evidence" value="ECO:0007669"/>
    <property type="project" value="TreeGrafter"/>
</dbReference>
<keyword evidence="2" id="KW-1003">Cell membrane</keyword>
<accession>A0A6L5Y205</accession>
<evidence type="ECO:0000256" key="2">
    <source>
        <dbReference type="ARBA" id="ARBA00022475"/>
    </source>
</evidence>
<dbReference type="EMBL" id="VUMZ01000001">
    <property type="protein sequence ID" value="MST50850.1"/>
    <property type="molecule type" value="Genomic_DNA"/>
</dbReference>
<comment type="caution">
    <text evidence="10">The sequence shown here is derived from an EMBL/GenBank/DDBJ whole genome shotgun (WGS) entry which is preliminary data.</text>
</comment>
<dbReference type="PANTHER" id="PTHR34390:SF1">
    <property type="entry name" value="SUCCINATE TRANSPORTER SUBUNIT YJJB-RELATED"/>
    <property type="match status" value="1"/>
</dbReference>
<keyword evidence="3" id="KW-0997">Cell inner membrane</keyword>